<dbReference type="EMBL" id="PUHQ01000031">
    <property type="protein sequence ID" value="KAG0661841.1"/>
    <property type="molecule type" value="Genomic_DNA"/>
</dbReference>
<dbReference type="PROSITE" id="PS00175">
    <property type="entry name" value="PG_MUTASE"/>
    <property type="match status" value="1"/>
</dbReference>
<evidence type="ECO:0000256" key="9">
    <source>
        <dbReference type="RuleBase" id="RU004511"/>
    </source>
</evidence>
<dbReference type="SUPFAM" id="SSF53254">
    <property type="entry name" value="Phosphoglycerate mutase-like"/>
    <property type="match status" value="1"/>
</dbReference>
<comment type="catalytic activity">
    <reaction evidence="1 9">
        <text>(2R)-2-phosphoglycerate = (2R)-3-phosphoglycerate</text>
        <dbReference type="Rhea" id="RHEA:15901"/>
        <dbReference type="ChEBI" id="CHEBI:58272"/>
        <dbReference type="ChEBI" id="CHEBI:58289"/>
        <dbReference type="EC" id="5.4.2.11"/>
    </reaction>
</comment>
<dbReference type="Pfam" id="PF00300">
    <property type="entry name" value="His_Phos_1"/>
    <property type="match status" value="1"/>
</dbReference>
<feature type="binding site" evidence="7">
    <location>
        <begin position="35"/>
        <end position="36"/>
    </location>
    <ligand>
        <name>substrate</name>
    </ligand>
</feature>
<proteinExistence type="inferred from homology"/>
<dbReference type="InterPro" id="IPR005952">
    <property type="entry name" value="Phosphogly_mut1"/>
</dbReference>
<dbReference type="NCBIfam" id="TIGR01258">
    <property type="entry name" value="pgm_1"/>
    <property type="match status" value="1"/>
</dbReference>
<keyword evidence="4 9" id="KW-0324">Glycolysis</keyword>
<feature type="active site" description="Tele-phosphohistidine intermediate" evidence="6">
    <location>
        <position position="23"/>
    </location>
</feature>
<dbReference type="CDD" id="cd07067">
    <property type="entry name" value="HP_PGM_like"/>
    <property type="match status" value="1"/>
</dbReference>
<evidence type="ECO:0000256" key="1">
    <source>
        <dbReference type="ARBA" id="ARBA00000380"/>
    </source>
</evidence>
<evidence type="ECO:0000256" key="7">
    <source>
        <dbReference type="PIRSR" id="PIRSR613078-2"/>
    </source>
</evidence>
<name>A0A9P6W2F2_RHOMI</name>
<dbReference type="EC" id="5.4.2.11" evidence="9"/>
<feature type="binding site" evidence="7">
    <location>
        <begin position="110"/>
        <end position="113"/>
    </location>
    <ligand>
        <name>substrate</name>
    </ligand>
</feature>
<feature type="active site" description="Proton donor/acceptor" evidence="6">
    <location>
        <position position="110"/>
    </location>
</feature>
<feature type="binding site" evidence="7">
    <location>
        <begin position="181"/>
        <end position="182"/>
    </location>
    <ligand>
        <name>substrate</name>
    </ligand>
</feature>
<reference evidence="10 11" key="1">
    <citation type="submission" date="2020-11" db="EMBL/GenBank/DDBJ databases">
        <title>Kefir isolates.</title>
        <authorList>
            <person name="Marcisauskas S."/>
            <person name="Kim Y."/>
            <person name="Blasche S."/>
        </authorList>
    </citation>
    <scope>NUCLEOTIDE SEQUENCE [LARGE SCALE GENOMIC DNA]</scope>
    <source>
        <strain evidence="10 11">KR</strain>
    </source>
</reference>
<dbReference type="SMART" id="SM00855">
    <property type="entry name" value="PGAM"/>
    <property type="match status" value="1"/>
</dbReference>
<feature type="binding site" evidence="7">
    <location>
        <position position="75"/>
    </location>
    <ligand>
        <name>substrate</name>
    </ligand>
</feature>
<dbReference type="OrthoDB" id="354304at2759"/>
<dbReference type="GO" id="GO:0004619">
    <property type="term" value="F:phosphoglycerate mutase activity"/>
    <property type="evidence" value="ECO:0007669"/>
    <property type="project" value="UniProtKB-EC"/>
</dbReference>
<feature type="binding site" evidence="7">
    <location>
        <position position="121"/>
    </location>
    <ligand>
        <name>substrate</name>
    </ligand>
</feature>
<feature type="site" description="Transition state stabilizer" evidence="8">
    <location>
        <position position="180"/>
    </location>
</feature>
<evidence type="ECO:0000256" key="8">
    <source>
        <dbReference type="PIRSR" id="PIRSR613078-3"/>
    </source>
</evidence>
<organism evidence="10 11">
    <name type="scientific">Rhodotorula mucilaginosa</name>
    <name type="common">Yeast</name>
    <name type="synonym">Rhodotorula rubra</name>
    <dbReference type="NCBI Taxonomy" id="5537"/>
    <lineage>
        <taxon>Eukaryota</taxon>
        <taxon>Fungi</taxon>
        <taxon>Dikarya</taxon>
        <taxon>Basidiomycota</taxon>
        <taxon>Pucciniomycotina</taxon>
        <taxon>Microbotryomycetes</taxon>
        <taxon>Sporidiobolales</taxon>
        <taxon>Sporidiobolaceae</taxon>
        <taxon>Rhodotorula</taxon>
    </lineage>
</organism>
<dbReference type="InterPro" id="IPR013078">
    <property type="entry name" value="His_Pase_superF_clade-1"/>
</dbReference>
<dbReference type="PANTHER" id="PTHR11931">
    <property type="entry name" value="PHOSPHOGLYCERATE MUTASE"/>
    <property type="match status" value="1"/>
</dbReference>
<gene>
    <name evidence="10" type="ORF">C6P46_003732</name>
</gene>
<dbReference type="Proteomes" id="UP000777482">
    <property type="component" value="Unassembled WGS sequence"/>
</dbReference>
<evidence type="ECO:0000256" key="3">
    <source>
        <dbReference type="ARBA" id="ARBA00006717"/>
    </source>
</evidence>
<evidence type="ECO:0000313" key="10">
    <source>
        <dbReference type="EMBL" id="KAG0661841.1"/>
    </source>
</evidence>
<comment type="caution">
    <text evidence="10">The sequence shown here is derived from an EMBL/GenBank/DDBJ whole genome shotgun (WGS) entry which is preliminary data.</text>
</comment>
<dbReference type="InterPro" id="IPR001345">
    <property type="entry name" value="PG/BPGM_mutase_AS"/>
</dbReference>
<dbReference type="GO" id="GO:0006096">
    <property type="term" value="P:glycolytic process"/>
    <property type="evidence" value="ECO:0007669"/>
    <property type="project" value="UniProtKB-KW"/>
</dbReference>
<evidence type="ECO:0000256" key="2">
    <source>
        <dbReference type="ARBA" id="ARBA00004798"/>
    </source>
</evidence>
<feature type="binding site" evidence="7">
    <location>
        <begin position="137"/>
        <end position="138"/>
    </location>
    <ligand>
        <name>substrate</name>
    </ligand>
</feature>
<dbReference type="Gene3D" id="3.40.50.1240">
    <property type="entry name" value="Phosphoglycerate mutase-like"/>
    <property type="match status" value="1"/>
</dbReference>
<feature type="binding site" evidence="7">
    <location>
        <begin position="22"/>
        <end position="29"/>
    </location>
    <ligand>
        <name>substrate</name>
    </ligand>
</feature>
<dbReference type="AlphaFoldDB" id="A0A9P6W2F2"/>
<evidence type="ECO:0000256" key="6">
    <source>
        <dbReference type="PIRSR" id="PIRSR613078-1"/>
    </source>
</evidence>
<comment type="pathway">
    <text evidence="2 9">Carbohydrate degradation; glycolysis; pyruvate from D-glyceraldehyde 3-phosphate: step 3/5.</text>
</comment>
<sequence>MPGKADSLDAGHPRAGTLILVRHGQSATNAANIFTGILDPPLTQRGVHEARQVGTRLRSVPIPPIDHAYTSPLQRASSSLSHILETYLNGADSGDSSSSPPVTVDAALNERDYGKLNGRNKAKVAEEYGAEQVNAWRRSYRAVPPGGESLEMTVERAWAYYCAEIQPRLERGECVLVVSHGNTLRGLCMKLDGLDEDQVLRLTLGTGALRIYRIDGDGHVIDRQIFAVHGLEGGPQ</sequence>
<comment type="similarity">
    <text evidence="3 9">Belongs to the phosphoglycerate mutase family. BPG-dependent PGAM subfamily.</text>
</comment>
<evidence type="ECO:0000256" key="4">
    <source>
        <dbReference type="ARBA" id="ARBA00023152"/>
    </source>
</evidence>
<protein>
    <recommendedName>
        <fullName evidence="9">Phosphoglycerate mutase</fullName>
        <ecNumber evidence="9">5.4.2.11</ecNumber>
    </recommendedName>
</protein>
<keyword evidence="5 9" id="KW-0413">Isomerase</keyword>
<evidence type="ECO:0000313" key="11">
    <source>
        <dbReference type="Proteomes" id="UP000777482"/>
    </source>
</evidence>
<dbReference type="InterPro" id="IPR029033">
    <property type="entry name" value="His_PPase_superfam"/>
</dbReference>
<evidence type="ECO:0000256" key="5">
    <source>
        <dbReference type="ARBA" id="ARBA00023235"/>
    </source>
</evidence>
<keyword evidence="11" id="KW-1185">Reference proteome</keyword>
<accession>A0A9P6W2F2</accession>